<dbReference type="EnsemblPlants" id="Kaladp0098s0063.1.v1.1">
    <property type="protein sequence ID" value="Kaladp0098s0063.1.v1.1"/>
    <property type="gene ID" value="Kaladp0098s0063.v1.1"/>
</dbReference>
<reference evidence="9" key="1">
    <citation type="submission" date="2021-01" db="UniProtKB">
        <authorList>
            <consortium name="EnsemblPlants"/>
        </authorList>
    </citation>
    <scope>IDENTIFICATION</scope>
</reference>
<feature type="domain" description="WRC" evidence="8">
    <location>
        <begin position="152"/>
        <end position="198"/>
    </location>
</feature>
<evidence type="ECO:0000256" key="3">
    <source>
        <dbReference type="ARBA" id="ARBA00023242"/>
    </source>
</evidence>
<dbReference type="PROSITE" id="PS51666">
    <property type="entry name" value="QLQ"/>
    <property type="match status" value="1"/>
</dbReference>
<dbReference type="GO" id="GO:0005524">
    <property type="term" value="F:ATP binding"/>
    <property type="evidence" value="ECO:0007669"/>
    <property type="project" value="UniProtKB-UniRule"/>
</dbReference>
<proteinExistence type="inferred from homology"/>
<comment type="caution">
    <text evidence="4">Lacks conserved residue(s) required for the propagation of feature annotation.</text>
</comment>
<dbReference type="SMART" id="SM00951">
    <property type="entry name" value="QLQ"/>
    <property type="match status" value="1"/>
</dbReference>
<dbReference type="Gramene" id="Kaladp0098s0063.1.v1.1">
    <property type="protein sequence ID" value="Kaladp0098s0063.1.v1.1"/>
    <property type="gene ID" value="Kaladp0098s0063.v1.1"/>
</dbReference>
<evidence type="ECO:0000256" key="1">
    <source>
        <dbReference type="ARBA" id="ARBA00004123"/>
    </source>
</evidence>
<evidence type="ECO:0000256" key="5">
    <source>
        <dbReference type="RuleBase" id="RU367127"/>
    </source>
</evidence>
<dbReference type="GO" id="GO:0099402">
    <property type="term" value="P:plant organ development"/>
    <property type="evidence" value="ECO:0007669"/>
    <property type="project" value="UniProtKB-ARBA"/>
</dbReference>
<dbReference type="InterPro" id="IPR014977">
    <property type="entry name" value="WRC_dom"/>
</dbReference>
<dbReference type="PROSITE" id="PS51667">
    <property type="entry name" value="WRC"/>
    <property type="match status" value="1"/>
</dbReference>
<dbReference type="GO" id="GO:0006351">
    <property type="term" value="P:DNA-templated transcription"/>
    <property type="evidence" value="ECO:0007669"/>
    <property type="project" value="UniProtKB-UniRule"/>
</dbReference>
<feature type="domain" description="QLQ" evidence="7">
    <location>
        <begin position="77"/>
        <end position="112"/>
    </location>
</feature>
<feature type="compositionally biased region" description="Basic and acidic residues" evidence="6">
    <location>
        <begin position="12"/>
        <end position="32"/>
    </location>
</feature>
<keyword evidence="3 5" id="KW-0539">Nucleus</keyword>
<dbReference type="InterPro" id="IPR014978">
    <property type="entry name" value="Gln-Leu-Gln_QLQ"/>
</dbReference>
<comment type="similarity">
    <text evidence="2 5">Belongs to the GRF family.</text>
</comment>
<keyword evidence="5" id="KW-0804">Transcription</keyword>
<evidence type="ECO:0000313" key="10">
    <source>
        <dbReference type="Proteomes" id="UP000594263"/>
    </source>
</evidence>
<comment type="subcellular location">
    <subcellularLocation>
        <location evidence="1 5">Nucleus</location>
    </subcellularLocation>
</comment>
<evidence type="ECO:0000256" key="2">
    <source>
        <dbReference type="ARBA" id="ARBA00008122"/>
    </source>
</evidence>
<keyword evidence="10" id="KW-1185">Reference proteome</keyword>
<feature type="compositionally biased region" description="Polar residues" evidence="6">
    <location>
        <begin position="312"/>
        <end position="331"/>
    </location>
</feature>
<keyword evidence="5" id="KW-0805">Transcription regulation</keyword>
<evidence type="ECO:0000313" key="9">
    <source>
        <dbReference type="EnsemblPlants" id="Kaladp0098s0063.1.v1.1"/>
    </source>
</evidence>
<dbReference type="PANTHER" id="PTHR31602:SF63">
    <property type="entry name" value="GROWTH-REGULATING FACTOR 3"/>
    <property type="match status" value="1"/>
</dbReference>
<dbReference type="AlphaFoldDB" id="A0A7N1A4L1"/>
<dbReference type="Pfam" id="PF08880">
    <property type="entry name" value="QLQ"/>
    <property type="match status" value="1"/>
</dbReference>
<feature type="region of interest" description="Disordered" evidence="6">
    <location>
        <begin position="188"/>
        <end position="213"/>
    </location>
</feature>
<organism evidence="9 10">
    <name type="scientific">Kalanchoe fedtschenkoi</name>
    <name type="common">Lavender scallops</name>
    <name type="synonym">South American air plant</name>
    <dbReference type="NCBI Taxonomy" id="63787"/>
    <lineage>
        <taxon>Eukaryota</taxon>
        <taxon>Viridiplantae</taxon>
        <taxon>Streptophyta</taxon>
        <taxon>Embryophyta</taxon>
        <taxon>Tracheophyta</taxon>
        <taxon>Spermatophyta</taxon>
        <taxon>Magnoliopsida</taxon>
        <taxon>eudicotyledons</taxon>
        <taxon>Gunneridae</taxon>
        <taxon>Pentapetalae</taxon>
        <taxon>Saxifragales</taxon>
        <taxon>Crassulaceae</taxon>
        <taxon>Kalanchoe</taxon>
    </lineage>
</organism>
<sequence length="381" mass="41922">MDFKLMQWRDQQQQREHQSNHQAVGKDRKQDQQQEQQSLSALSLFLTEPVSKVGIMSGLLDTPSASKFPKMMMMGGQFSSAQWQELELQAVIFRYMLAGASVPAELLQPIKNSLLNSSSFFLHHPLQHYSNYQPAATVALLQSGYWGRAGMDPEPGRCRRTDGKKWRCSRDVAPGHKYCDRHMNRGRMNRSRNRSRKPVELPKPRTNMTPTNYVNAGGGELGNSVYPMKAPPLGVPSRAHFGSIGGAAAAAPSIDSLHLGRRSPFELDRTESPHSGTSDCRVLRRFFDDWPRPMAESGAGGTHIDLMGSSASLSMSTQENSASDVSLKLSTGSGSEEASAERDRTQLNWMAQWGQHQAGPMGGPLAEALRSSATPAAELAR</sequence>
<dbReference type="OMA" id="PGPRNEN"/>
<dbReference type="InterPro" id="IPR031137">
    <property type="entry name" value="GRF"/>
</dbReference>
<dbReference type="GO" id="GO:0005634">
    <property type="term" value="C:nucleus"/>
    <property type="evidence" value="ECO:0007669"/>
    <property type="project" value="UniProtKB-SubCell"/>
</dbReference>
<accession>A0A7N1A4L1</accession>
<comment type="domain">
    <text evidence="5">The QLQ domain and WRC domain may be involved in protein-protein interaction and DNA-binding, respectively.</text>
</comment>
<evidence type="ECO:0000256" key="6">
    <source>
        <dbReference type="SAM" id="MobiDB-lite"/>
    </source>
</evidence>
<dbReference type="GO" id="GO:0006355">
    <property type="term" value="P:regulation of DNA-templated transcription"/>
    <property type="evidence" value="ECO:0007669"/>
    <property type="project" value="InterPro"/>
</dbReference>
<evidence type="ECO:0000259" key="8">
    <source>
        <dbReference type="PROSITE" id="PS51667"/>
    </source>
</evidence>
<feature type="region of interest" description="Disordered" evidence="6">
    <location>
        <begin position="1"/>
        <end position="33"/>
    </location>
</feature>
<evidence type="ECO:0000256" key="4">
    <source>
        <dbReference type="PROSITE-ProRule" id="PRU01002"/>
    </source>
</evidence>
<dbReference type="Pfam" id="PF08879">
    <property type="entry name" value="WRC"/>
    <property type="match status" value="1"/>
</dbReference>
<evidence type="ECO:0000259" key="7">
    <source>
        <dbReference type="PROSITE" id="PS51666"/>
    </source>
</evidence>
<keyword evidence="5" id="KW-0010">Activator</keyword>
<protein>
    <recommendedName>
        <fullName evidence="5">Growth-regulating factor</fullName>
    </recommendedName>
</protein>
<name>A0A7N1A4L1_KALFE</name>
<comment type="function">
    <text evidence="5">Transcription activator.</text>
</comment>
<dbReference type="PANTHER" id="PTHR31602">
    <property type="entry name" value="GROWTH-REGULATING FACTOR 5"/>
    <property type="match status" value="1"/>
</dbReference>
<feature type="region of interest" description="Disordered" evidence="6">
    <location>
        <begin position="312"/>
        <end position="381"/>
    </location>
</feature>
<dbReference type="Proteomes" id="UP000594263">
    <property type="component" value="Unplaced"/>
</dbReference>